<keyword evidence="6" id="KW-0479">Metal-binding</keyword>
<dbReference type="Pfam" id="PF13768">
    <property type="entry name" value="VWA_3"/>
    <property type="match status" value="1"/>
</dbReference>
<evidence type="ECO:0000256" key="4">
    <source>
        <dbReference type="ARBA" id="ARBA00022673"/>
    </source>
</evidence>
<dbReference type="PANTHER" id="PTHR10166:SF67">
    <property type="entry name" value="VWFA DOMAIN-CONTAINING PROTEIN"/>
    <property type="match status" value="1"/>
</dbReference>
<dbReference type="SUPFAM" id="SSF53300">
    <property type="entry name" value="vWA-like"/>
    <property type="match status" value="1"/>
</dbReference>
<dbReference type="GeneID" id="119726304"/>
<dbReference type="EnsemblMetazoa" id="XM_038197945.1">
    <property type="protein sequence ID" value="XP_038053873.1"/>
    <property type="gene ID" value="LOC119726304"/>
</dbReference>
<dbReference type="InterPro" id="IPR036465">
    <property type="entry name" value="vWFA_dom_sf"/>
</dbReference>
<evidence type="ECO:0000256" key="5">
    <source>
        <dbReference type="ARBA" id="ARBA00022692"/>
    </source>
</evidence>
<evidence type="ECO:0000256" key="10">
    <source>
        <dbReference type="ARBA" id="ARBA00022989"/>
    </source>
</evidence>
<evidence type="ECO:0000256" key="6">
    <source>
        <dbReference type="ARBA" id="ARBA00022723"/>
    </source>
</evidence>
<proteinExistence type="predicted"/>
<evidence type="ECO:0000256" key="3">
    <source>
        <dbReference type="ARBA" id="ARBA00022568"/>
    </source>
</evidence>
<dbReference type="OMA" id="PQITNFR"/>
<dbReference type="Gene3D" id="3.40.50.410">
    <property type="entry name" value="von Willebrand factor, type A domain"/>
    <property type="match status" value="1"/>
</dbReference>
<reference evidence="17" key="1">
    <citation type="submission" date="2022-11" db="UniProtKB">
        <authorList>
            <consortium name="EnsemblMetazoa"/>
        </authorList>
    </citation>
    <scope>IDENTIFICATION</scope>
</reference>
<dbReference type="AlphaFoldDB" id="A0A913ZQ19"/>
<dbReference type="RefSeq" id="XP_038053873.1">
    <property type="nucleotide sequence ID" value="XM_038197945.1"/>
</dbReference>
<evidence type="ECO:0000256" key="1">
    <source>
        <dbReference type="ARBA" id="ARBA00004479"/>
    </source>
</evidence>
<evidence type="ECO:0000256" key="13">
    <source>
        <dbReference type="ARBA" id="ARBA00023157"/>
    </source>
</evidence>
<keyword evidence="7" id="KW-0732">Signal</keyword>
<evidence type="ECO:0000256" key="2">
    <source>
        <dbReference type="ARBA" id="ARBA00022448"/>
    </source>
</evidence>
<name>A0A913ZQ19_PATMI</name>
<keyword evidence="3" id="KW-0109">Calcium transport</keyword>
<evidence type="ECO:0000256" key="11">
    <source>
        <dbReference type="ARBA" id="ARBA00023065"/>
    </source>
</evidence>
<evidence type="ECO:0000256" key="15">
    <source>
        <dbReference type="ARBA" id="ARBA00023303"/>
    </source>
</evidence>
<evidence type="ECO:0000256" key="9">
    <source>
        <dbReference type="ARBA" id="ARBA00022882"/>
    </source>
</evidence>
<dbReference type="Gene3D" id="3.30.450.20">
    <property type="entry name" value="PAS domain"/>
    <property type="match status" value="1"/>
</dbReference>
<evidence type="ECO:0000313" key="17">
    <source>
        <dbReference type="EnsemblMetazoa" id="XP_038053873.1"/>
    </source>
</evidence>
<sequence length="1111" mass="125270">MAVLRTISDVLPVLFLIVVFGFFSASSNGVRLPSQALVAKWSQDISKELKTKLDAATGVQQVKMLYEEQNFPAVYVNGSVLVQKVANKWQEMLQDKMVAVENIVLKLEDAYKKHKRNYSIVEDDVQYYNAKNASKMPLNLTYLDNFKSEVNTNYSAVQIPTDIWVGDNKILNGIEATNSIDEVFRENYQKDPQLLWQYFGSADGFYRSYPAAKWMTTEKPEQDQYDVRRRGWYIQAASSPKNVMILVDTSGSTFGMTLEITKVSVYKALDTLGNDDFVNVAWFNSSAELVSCFETFVQANLRNKNLLKDKVKELTSSGIALFDKGLKKAFEAFKEFEDIEAAGRDQQNQGAMCHNVILIFTDGGEADERATFEEYNVPVKIRVFVFKVGTDSMVPADGVREMACMNQGYFSNIQSFGAVRLTTLDYVPVLSRPMVLSGKKHFQWSDIYLDVLGLGMMTTLTRPVYNTTGENNVNSTKQNQQMLAVVGTDITTKNMEDTVPQRKPRVNSIYKQAIGPEGYAFGINSNGYILLHPRLKAEAEIEAILELGYLTEPPNVDFLEVEYEIPEKTKLRIEMIDQETNQTTMRTPIMSSDERYLEFVNMTYSYTFITNTTFSVAIAQPQFGLWEWSITSKGSLLEDFGNLIDEQDDVTLLIAPWEFCDCHVGQEGRITTENITNSIQEAIAALQQLSTVLEICDDYMVRKLLVDANITRHVADYWKKVKQNDPTKFDGIIFNAVATHGGVTRIYPSSVPEEWTAEEIAAFQDPWDQQYYRRALYTDKYVFAAPYNSDGVMLPVNESYWTSLMVSKAVHMTKDIIHAVVAASLDPDVFNDMWIGKTKKGFNDMEDEKLSCVNESIQCYILDDGGFIVATNQEDRQGNVGSFFGIIDGDLMLDLKNKTVYNLMTMNDFQAACPRQSAGAGSSGPRSTSVPTLSDVVNFNTWAVTAAWSFLRHFLYDIFFLGVSDFSTSYVEAEDIEASKNVSCIKIVKQYYHGDGIRDSSGLIDCTSCSRLWRASHIDATNLLLVVTESGCDACPNKVVTQVAEEPPPGEGPDPCEAAKHPRYRERPSEHCYDFDENESFDDCSSASILRSHLYRLLALQLLLLILTRLM</sequence>
<keyword evidence="18" id="KW-1185">Reference proteome</keyword>
<feature type="domain" description="VWFA" evidence="16">
    <location>
        <begin position="242"/>
        <end position="427"/>
    </location>
</feature>
<dbReference type="InterPro" id="IPR013680">
    <property type="entry name" value="VDCC_a2/dsu"/>
</dbReference>
<keyword evidence="14" id="KW-0325">Glycoprotein</keyword>
<dbReference type="SMART" id="SM00327">
    <property type="entry name" value="VWA"/>
    <property type="match status" value="1"/>
</dbReference>
<dbReference type="GO" id="GO:0046872">
    <property type="term" value="F:metal ion binding"/>
    <property type="evidence" value="ECO:0007669"/>
    <property type="project" value="UniProtKB-KW"/>
</dbReference>
<keyword evidence="4" id="KW-0107">Calcium channel</keyword>
<keyword evidence="5" id="KW-0812">Transmembrane</keyword>
<evidence type="ECO:0000259" key="16">
    <source>
        <dbReference type="PROSITE" id="PS50234"/>
    </source>
</evidence>
<dbReference type="GO" id="GO:0005245">
    <property type="term" value="F:voltage-gated calcium channel activity"/>
    <property type="evidence" value="ECO:0007669"/>
    <property type="project" value="TreeGrafter"/>
</dbReference>
<dbReference type="InterPro" id="IPR013608">
    <property type="entry name" value="VWA_N"/>
</dbReference>
<comment type="subcellular location">
    <subcellularLocation>
        <location evidence="1">Membrane</location>
        <topology evidence="1">Single-pass type I membrane protein</topology>
    </subcellularLocation>
</comment>
<accession>A0A913ZQ19</accession>
<dbReference type="GO" id="GO:0005891">
    <property type="term" value="C:voltage-gated calcium channel complex"/>
    <property type="evidence" value="ECO:0007669"/>
    <property type="project" value="TreeGrafter"/>
</dbReference>
<keyword evidence="8" id="KW-0106">Calcium</keyword>
<dbReference type="Proteomes" id="UP000887568">
    <property type="component" value="Unplaced"/>
</dbReference>
<keyword evidence="12" id="KW-0472">Membrane</keyword>
<keyword evidence="13" id="KW-1015">Disulfide bond</keyword>
<dbReference type="PROSITE" id="PS50234">
    <property type="entry name" value="VWFA"/>
    <property type="match status" value="1"/>
</dbReference>
<organism evidence="17 18">
    <name type="scientific">Patiria miniata</name>
    <name type="common">Bat star</name>
    <name type="synonym">Asterina miniata</name>
    <dbReference type="NCBI Taxonomy" id="46514"/>
    <lineage>
        <taxon>Eukaryota</taxon>
        <taxon>Metazoa</taxon>
        <taxon>Echinodermata</taxon>
        <taxon>Eleutherozoa</taxon>
        <taxon>Asterozoa</taxon>
        <taxon>Asteroidea</taxon>
        <taxon>Valvatacea</taxon>
        <taxon>Valvatida</taxon>
        <taxon>Asterinidae</taxon>
        <taxon>Patiria</taxon>
    </lineage>
</organism>
<dbReference type="OrthoDB" id="10054666at2759"/>
<keyword evidence="2" id="KW-0813">Transport</keyword>
<dbReference type="Pfam" id="PF08473">
    <property type="entry name" value="VGCC_alpha2"/>
    <property type="match status" value="1"/>
</dbReference>
<keyword evidence="10" id="KW-1133">Transmembrane helix</keyword>
<keyword evidence="9" id="KW-0851">Voltage-gated channel</keyword>
<evidence type="ECO:0000313" key="18">
    <source>
        <dbReference type="Proteomes" id="UP000887568"/>
    </source>
</evidence>
<dbReference type="InterPro" id="IPR002035">
    <property type="entry name" value="VWF_A"/>
</dbReference>
<evidence type="ECO:0000256" key="14">
    <source>
        <dbReference type="ARBA" id="ARBA00023180"/>
    </source>
</evidence>
<protein>
    <recommendedName>
        <fullName evidence="16">VWFA domain-containing protein</fullName>
    </recommendedName>
</protein>
<keyword evidence="15" id="KW-0407">Ion channel</keyword>
<evidence type="ECO:0000256" key="8">
    <source>
        <dbReference type="ARBA" id="ARBA00022837"/>
    </source>
</evidence>
<dbReference type="PANTHER" id="PTHR10166">
    <property type="entry name" value="VOLTAGE-DEPENDENT CALCIUM CHANNEL SUBUNIT ALPHA-2/DELTA-RELATED"/>
    <property type="match status" value="1"/>
</dbReference>
<dbReference type="InterPro" id="IPR051173">
    <property type="entry name" value="Ca_channel_alpha-2/delta"/>
</dbReference>
<evidence type="ECO:0000256" key="7">
    <source>
        <dbReference type="ARBA" id="ARBA00022729"/>
    </source>
</evidence>
<keyword evidence="11" id="KW-0406">Ion transport</keyword>
<dbReference type="Pfam" id="PF08399">
    <property type="entry name" value="VWA_N"/>
    <property type="match status" value="1"/>
</dbReference>
<evidence type="ECO:0000256" key="12">
    <source>
        <dbReference type="ARBA" id="ARBA00023136"/>
    </source>
</evidence>